<proteinExistence type="predicted"/>
<sequence length="217" mass="23802">MIIYDMNVLILKHGMGSKAIAMAKECNISGGTVLLGKGTIRNSFLSFFELAESTKEIVLIIANRELGCKFLERANSEFNLIHQNHGIAFSIELSKVMGYTSYKKDTLNYCQTGGEVMFNYDSIFVIVDKGKGEDVVDAASEAGARGATIVNARGSGVHETSKIFAIEIEPEKEIVLILTKDDITQAVCDNINKKMKLDESGNGILFVQKVNKAYGIY</sequence>
<dbReference type="InterPro" id="IPR011322">
    <property type="entry name" value="N-reg_PII-like_a/b"/>
</dbReference>
<dbReference type="PROSITE" id="PS51343">
    <property type="entry name" value="PII_GLNB_DOM"/>
    <property type="match status" value="1"/>
</dbReference>
<dbReference type="SUPFAM" id="SSF54913">
    <property type="entry name" value="GlnB-like"/>
    <property type="match status" value="2"/>
</dbReference>
<dbReference type="EMBL" id="FUYN01000003">
    <property type="protein sequence ID" value="SKB51051.1"/>
    <property type="molecule type" value="Genomic_DNA"/>
</dbReference>
<dbReference type="GO" id="GO:0006808">
    <property type="term" value="P:regulation of nitrogen utilization"/>
    <property type="evidence" value="ECO:0007669"/>
    <property type="project" value="InterPro"/>
</dbReference>
<reference evidence="2" key="1">
    <citation type="submission" date="2017-02" db="EMBL/GenBank/DDBJ databases">
        <authorList>
            <person name="Varghese N."/>
            <person name="Submissions S."/>
        </authorList>
    </citation>
    <scope>NUCLEOTIDE SEQUENCE [LARGE SCALE GENOMIC DNA]</scope>
    <source>
        <strain evidence="2">ATCC 35199</strain>
    </source>
</reference>
<gene>
    <name evidence="1" type="ORF">SAMN02745120_1895</name>
</gene>
<dbReference type="AlphaFoldDB" id="A0A1T5BV89"/>
<dbReference type="InterPro" id="IPR002187">
    <property type="entry name" value="N-reg_PII"/>
</dbReference>
<dbReference type="GO" id="GO:0030234">
    <property type="term" value="F:enzyme regulator activity"/>
    <property type="evidence" value="ECO:0007669"/>
    <property type="project" value="InterPro"/>
</dbReference>
<evidence type="ECO:0000313" key="2">
    <source>
        <dbReference type="Proteomes" id="UP000243406"/>
    </source>
</evidence>
<dbReference type="SMART" id="SM00938">
    <property type="entry name" value="P-II"/>
    <property type="match status" value="1"/>
</dbReference>
<keyword evidence="2" id="KW-1185">Reference proteome</keyword>
<evidence type="ECO:0000313" key="1">
    <source>
        <dbReference type="EMBL" id="SKB51051.1"/>
    </source>
</evidence>
<organism evidence="1 2">
    <name type="scientific">Acetoanaerobium noterae</name>
    <dbReference type="NCBI Taxonomy" id="745369"/>
    <lineage>
        <taxon>Bacteria</taxon>
        <taxon>Bacillati</taxon>
        <taxon>Bacillota</taxon>
        <taxon>Clostridia</taxon>
        <taxon>Peptostreptococcales</taxon>
        <taxon>Filifactoraceae</taxon>
        <taxon>Acetoanaerobium</taxon>
    </lineage>
</organism>
<name>A0A1T5BV89_9FIRM</name>
<dbReference type="Proteomes" id="UP000243406">
    <property type="component" value="Unassembled WGS sequence"/>
</dbReference>
<dbReference type="OrthoDB" id="9803021at2"/>
<dbReference type="Gene3D" id="3.30.70.120">
    <property type="match status" value="2"/>
</dbReference>
<accession>A0A1T5BV89</accession>
<dbReference type="InterPro" id="IPR015867">
    <property type="entry name" value="N-reg_PII/ATP_PRibTrfase_C"/>
</dbReference>
<dbReference type="RefSeq" id="WP_079589710.1">
    <property type="nucleotide sequence ID" value="NZ_FUYN01000003.1"/>
</dbReference>
<dbReference type="Pfam" id="PF00543">
    <property type="entry name" value="P-II"/>
    <property type="match status" value="1"/>
</dbReference>
<protein>
    <submittedName>
        <fullName evidence="1">Nitrogen regulatory protein P-II family</fullName>
    </submittedName>
</protein>